<dbReference type="SUPFAM" id="SSF56317">
    <property type="entry name" value="Carbon-nitrogen hydrolase"/>
    <property type="match status" value="1"/>
</dbReference>
<dbReference type="InterPro" id="IPR052737">
    <property type="entry name" value="Omega-amidase_YafV"/>
</dbReference>
<feature type="domain" description="CN hydrolase" evidence="1">
    <location>
        <begin position="6"/>
        <end position="77"/>
    </location>
</feature>
<dbReference type="STRING" id="1192866.LEP1GSC133_3178"/>
<reference evidence="2 3" key="1">
    <citation type="submission" date="2013-01" db="EMBL/GenBank/DDBJ databases">
        <authorList>
            <person name="Harkins D.M."/>
            <person name="Durkin A.S."/>
            <person name="Brinkac L.M."/>
            <person name="Haft D.H."/>
            <person name="Selengut J.D."/>
            <person name="Sanka R."/>
            <person name="DePew J."/>
            <person name="Purushe J."/>
            <person name="Picardeau M."/>
            <person name="Werts C."/>
            <person name="Goarant C."/>
            <person name="Vinetz J.M."/>
            <person name="Sutton G.G."/>
            <person name="Nierman W.C."/>
            <person name="Fouts D.E."/>
        </authorList>
    </citation>
    <scope>NUCLEOTIDE SEQUENCE [LARGE SCALE GENOMIC DNA]</scope>
    <source>
        <strain evidence="2 3">200901868</strain>
    </source>
</reference>
<gene>
    <name evidence="2" type="ORF">LEP1GSC133_3178</name>
</gene>
<organism evidence="2 3">
    <name type="scientific">Leptospira borgpetersenii serovar Pomona str. 200901868</name>
    <dbReference type="NCBI Taxonomy" id="1192866"/>
    <lineage>
        <taxon>Bacteria</taxon>
        <taxon>Pseudomonadati</taxon>
        <taxon>Spirochaetota</taxon>
        <taxon>Spirochaetia</taxon>
        <taxon>Leptospirales</taxon>
        <taxon>Leptospiraceae</taxon>
        <taxon>Leptospira</taxon>
    </lineage>
</organism>
<dbReference type="GO" id="GO:0106008">
    <property type="term" value="F:2-oxoglutaramate amidase activity"/>
    <property type="evidence" value="ECO:0007669"/>
    <property type="project" value="TreeGrafter"/>
</dbReference>
<dbReference type="InterPro" id="IPR036526">
    <property type="entry name" value="C-N_Hydrolase_sf"/>
</dbReference>
<dbReference type="PROSITE" id="PS50263">
    <property type="entry name" value="CN_HYDROLASE"/>
    <property type="match status" value="1"/>
</dbReference>
<dbReference type="InterPro" id="IPR003010">
    <property type="entry name" value="C-N_Hydrolase"/>
</dbReference>
<comment type="caution">
    <text evidence="2">The sequence shown here is derived from an EMBL/GenBank/DDBJ whole genome shotgun (WGS) entry which is preliminary data.</text>
</comment>
<dbReference type="PANTHER" id="PTHR47799">
    <property type="entry name" value="OMEGA-AMIDASE YAFV"/>
    <property type="match status" value="1"/>
</dbReference>
<keyword evidence="2" id="KW-0378">Hydrolase</keyword>
<dbReference type="Pfam" id="PF00795">
    <property type="entry name" value="CN_hydrolase"/>
    <property type="match status" value="1"/>
</dbReference>
<dbReference type="EMBL" id="AKWF02000137">
    <property type="protein sequence ID" value="EMO60418.1"/>
    <property type="molecule type" value="Genomic_DNA"/>
</dbReference>
<sequence>MNLGELNIALVQCDLSWEDQEANYEHVRELIHSALEKQTDKNPDLILLPETFATGFTMRSERIAEPNEGPTETFLKK</sequence>
<protein>
    <submittedName>
        <fullName evidence="2">Hydrolase, carbon-nitrogen domain protein</fullName>
    </submittedName>
</protein>
<dbReference type="Gene3D" id="3.60.110.10">
    <property type="entry name" value="Carbon-nitrogen hydrolase"/>
    <property type="match status" value="1"/>
</dbReference>
<proteinExistence type="predicted"/>
<dbReference type="GO" id="GO:0050152">
    <property type="term" value="F:omega-amidase activity"/>
    <property type="evidence" value="ECO:0007669"/>
    <property type="project" value="TreeGrafter"/>
</dbReference>
<evidence type="ECO:0000259" key="1">
    <source>
        <dbReference type="PROSITE" id="PS50263"/>
    </source>
</evidence>
<evidence type="ECO:0000313" key="2">
    <source>
        <dbReference type="EMBL" id="EMO60418.1"/>
    </source>
</evidence>
<dbReference type="PANTHER" id="PTHR47799:SF1">
    <property type="entry name" value="OMEGA-AMIDASE YAFV"/>
    <property type="match status" value="1"/>
</dbReference>
<dbReference type="AlphaFoldDB" id="M6WF80"/>
<accession>M6WF80</accession>
<dbReference type="Proteomes" id="UP000012159">
    <property type="component" value="Unassembled WGS sequence"/>
</dbReference>
<name>M6WF80_LEPBO</name>
<evidence type="ECO:0000313" key="3">
    <source>
        <dbReference type="Proteomes" id="UP000012159"/>
    </source>
</evidence>